<gene>
    <name evidence="2" type="ORF">VAT7223_03753</name>
</gene>
<reference evidence="3" key="1">
    <citation type="submission" date="2016-06" db="EMBL/GenBank/DDBJ databases">
        <authorList>
            <person name="Rodrigo-Torres Lidia"/>
            <person name="Arahal R.David."/>
        </authorList>
    </citation>
    <scope>NUCLEOTIDE SEQUENCE [LARGE SCALE GENOMIC DNA]</scope>
    <source>
        <strain evidence="3">CECT 7223</strain>
    </source>
</reference>
<sequence length="302" mass="34411">MKQEPLNLVPVKIQEVDNISMGVLPNGETFLSLQGLAKFCGLAPSSVIQLAQDWSAGEAQGKIRGQQLTELIKEWTESDFVPDSLYVEIDSKNSITGVIHAVPEQIVMAITDYYAHYAQVIKPEAVRNYRRAAKLGLRKYIYDRLDYNEQDLISESWKLFQERVLNNECPKGYFTMFDEATTIIASLIRNNIIVDDSIMPDGSLGIHWAKFWKNQSLEVVHGERIKIAHKYPDSYRQLDPEINAYPVGALSEFRVWFQETYLPEKYPAYIKRKIKDGTVALEAVPVLLSAVMPPEVSERLLN</sequence>
<evidence type="ECO:0000313" key="2">
    <source>
        <dbReference type="EMBL" id="SBS67498.1"/>
    </source>
</evidence>
<dbReference type="RefSeq" id="WP_141678308.1">
    <property type="nucleotide sequence ID" value="NZ_AP025461.1"/>
</dbReference>
<protein>
    <recommendedName>
        <fullName evidence="1">BstA-like C-terminal domain-containing protein</fullName>
    </recommendedName>
</protein>
<evidence type="ECO:0000259" key="1">
    <source>
        <dbReference type="Pfam" id="PF26567"/>
    </source>
</evidence>
<feature type="domain" description="BstA-like C-terminal" evidence="1">
    <location>
        <begin position="157"/>
        <end position="275"/>
    </location>
</feature>
<dbReference type="GeneID" id="94235520"/>
<name>A0A1C3J1R1_9VIBR</name>
<evidence type="ECO:0000313" key="3">
    <source>
        <dbReference type="Proteomes" id="UP000092876"/>
    </source>
</evidence>
<accession>A0A1C3J1R1</accession>
<dbReference type="Pfam" id="PF26567">
    <property type="entry name" value="BstA_C"/>
    <property type="match status" value="1"/>
</dbReference>
<organism evidence="2 3">
    <name type="scientific">Vibrio atlanticus</name>
    <dbReference type="NCBI Taxonomy" id="693153"/>
    <lineage>
        <taxon>Bacteria</taxon>
        <taxon>Pseudomonadati</taxon>
        <taxon>Pseudomonadota</taxon>
        <taxon>Gammaproteobacteria</taxon>
        <taxon>Vibrionales</taxon>
        <taxon>Vibrionaceae</taxon>
        <taxon>Vibrio</taxon>
    </lineage>
</organism>
<proteinExistence type="predicted"/>
<dbReference type="Proteomes" id="UP000092876">
    <property type="component" value="Unassembled WGS sequence"/>
</dbReference>
<dbReference type="AlphaFoldDB" id="A0A1C3J1R1"/>
<dbReference type="EMBL" id="FLQP01000061">
    <property type="protein sequence ID" value="SBS67498.1"/>
    <property type="molecule type" value="Genomic_DNA"/>
</dbReference>
<dbReference type="InterPro" id="IPR058744">
    <property type="entry name" value="BstA-like_C"/>
</dbReference>